<evidence type="ECO:0008006" key="5">
    <source>
        <dbReference type="Google" id="ProtNLM"/>
    </source>
</evidence>
<dbReference type="PROSITE" id="PS00136">
    <property type="entry name" value="SUBTILASE_ASP"/>
    <property type="match status" value="1"/>
</dbReference>
<name>A0A7W4VM29_9HYPH</name>
<dbReference type="Gene3D" id="2.60.120.1290">
    <property type="match status" value="1"/>
</dbReference>
<sequence>MAWKRVQPKIDPIAQSVVDPYSHWALGPGLQDFLLPSVEEQSVPVLVRRKTEAWDEKAWALWRSAAEDPDMPKRPPRDGEPFDVRFFSLTKTLRLIEDRKFRRFFQTLDRFTLGPPLPSSSVAPHGYKGARPLQSPSPGVTPDTVIVGIIDDGIPFAHERFRKADGTTRVEYVWVQHGPLGNVPIDFDNGFELPKADIDDLLTKCRQGDFIDEDEIYRRAGVADFTLDGRKSLAWRASHGAHVMDLACGWDPNEAPDWRIICVQLPTPTTADSSGASLAPYAVKALEYIRNRAQAIAGPGLSLPVVVNFSYGLLAGPHDGTHEIELAFDRILSDHNNTPGNKPMRVVIPSGNSHLARAHATVSFQAAGDQATLPLRVLPDDLTPSFVEIWLPPPPAAAANRVELTIATPQGDVSPPLEENDSDYLQYEIGGKVICEARYHFFPAPTGRGMFLISLQPTTRLEAEKSPVPTDPVAPAGLWNLTLKNLGLSALQAVEAWVQRDDAPVGYPRRGRQSYFDVPSYEIYGHDGKPLEEDDPDCPVKRAGSINAIATGKDTIVIGGLMRKELRPPAYSAGGPVTTPTGAAASHRCGPDALTVSDDSIVQSSVLAAGTRSSSVIAMNGTSVAAPLITRWIACELADKRVGDRDAVRKLADDKEPNLSPPKPSPERGGAGRAPLPRVRPAKIER</sequence>
<dbReference type="SUPFAM" id="SSF52743">
    <property type="entry name" value="Subtilisin-like"/>
    <property type="match status" value="1"/>
</dbReference>
<proteinExistence type="predicted"/>
<evidence type="ECO:0000313" key="3">
    <source>
        <dbReference type="EMBL" id="MBB3019690.1"/>
    </source>
</evidence>
<evidence type="ECO:0000256" key="1">
    <source>
        <dbReference type="ARBA" id="ARBA00022801"/>
    </source>
</evidence>
<gene>
    <name evidence="3" type="ORF">FHR70_002755</name>
</gene>
<dbReference type="EMBL" id="JACHWB010000003">
    <property type="protein sequence ID" value="MBB3019690.1"/>
    <property type="molecule type" value="Genomic_DNA"/>
</dbReference>
<dbReference type="AlphaFoldDB" id="A0A7W4VM29"/>
<comment type="caution">
    <text evidence="3">The sequence shown here is derived from an EMBL/GenBank/DDBJ whole genome shotgun (WGS) entry which is preliminary data.</text>
</comment>
<dbReference type="Proteomes" id="UP000532010">
    <property type="component" value="Unassembled WGS sequence"/>
</dbReference>
<keyword evidence="1" id="KW-0378">Hydrolase</keyword>
<dbReference type="InterPro" id="IPR023827">
    <property type="entry name" value="Peptidase_S8_Asp-AS"/>
</dbReference>
<evidence type="ECO:0000313" key="4">
    <source>
        <dbReference type="Proteomes" id="UP000532010"/>
    </source>
</evidence>
<dbReference type="InterPro" id="IPR036852">
    <property type="entry name" value="Peptidase_S8/S53_dom_sf"/>
</dbReference>
<reference evidence="3 4" key="1">
    <citation type="submission" date="2020-08" db="EMBL/GenBank/DDBJ databases">
        <title>The Agave Microbiome: Exploring the role of microbial communities in plant adaptations to desert environments.</title>
        <authorList>
            <person name="Partida-Martinez L.P."/>
        </authorList>
    </citation>
    <scope>NUCLEOTIDE SEQUENCE [LARGE SCALE GENOMIC DNA]</scope>
    <source>
        <strain evidence="3 4">AT3.9</strain>
    </source>
</reference>
<accession>A0A7W4VM29</accession>
<dbReference type="GO" id="GO:0004252">
    <property type="term" value="F:serine-type endopeptidase activity"/>
    <property type="evidence" value="ECO:0007669"/>
    <property type="project" value="InterPro"/>
</dbReference>
<protein>
    <recommendedName>
        <fullName evidence="5">Subtilase family protein</fullName>
    </recommendedName>
</protein>
<organism evidence="3 4">
    <name type="scientific">Microvirga lupini</name>
    <dbReference type="NCBI Taxonomy" id="420324"/>
    <lineage>
        <taxon>Bacteria</taxon>
        <taxon>Pseudomonadati</taxon>
        <taxon>Pseudomonadota</taxon>
        <taxon>Alphaproteobacteria</taxon>
        <taxon>Hyphomicrobiales</taxon>
        <taxon>Methylobacteriaceae</taxon>
        <taxon>Microvirga</taxon>
    </lineage>
</organism>
<feature type="region of interest" description="Disordered" evidence="2">
    <location>
        <begin position="650"/>
        <end position="686"/>
    </location>
</feature>
<dbReference type="GO" id="GO:0006508">
    <property type="term" value="P:proteolysis"/>
    <property type="evidence" value="ECO:0007669"/>
    <property type="project" value="InterPro"/>
</dbReference>
<keyword evidence="4" id="KW-1185">Reference proteome</keyword>
<evidence type="ECO:0000256" key="2">
    <source>
        <dbReference type="SAM" id="MobiDB-lite"/>
    </source>
</evidence>
<dbReference type="Gene3D" id="3.40.50.200">
    <property type="entry name" value="Peptidase S8/S53 domain"/>
    <property type="match status" value="1"/>
</dbReference>
<dbReference type="RefSeq" id="WP_183450962.1">
    <property type="nucleotide sequence ID" value="NZ_JACHWB010000003.1"/>
</dbReference>